<evidence type="ECO:0000256" key="4">
    <source>
        <dbReference type="ARBA" id="ARBA00022840"/>
    </source>
</evidence>
<evidence type="ECO:0000256" key="6">
    <source>
        <dbReference type="ARBA" id="ARBA00047939"/>
    </source>
</evidence>
<evidence type="ECO:0000313" key="10">
    <source>
        <dbReference type="Proteomes" id="UP001356080"/>
    </source>
</evidence>
<organism evidence="9 10">
    <name type="scientific">Virgibacillus dokdonensis</name>
    <dbReference type="NCBI Taxonomy" id="302167"/>
    <lineage>
        <taxon>Bacteria</taxon>
        <taxon>Bacillati</taxon>
        <taxon>Bacillota</taxon>
        <taxon>Bacilli</taxon>
        <taxon>Bacillales</taxon>
        <taxon>Bacillaceae</taxon>
        <taxon>Virgibacillus</taxon>
    </lineage>
</organism>
<evidence type="ECO:0000256" key="3">
    <source>
        <dbReference type="ARBA" id="ARBA00022741"/>
    </source>
</evidence>
<sequence length="133" mass="15872">MTFYLFQDIYPFAGKIRNVQLMKGETRFCQAQYIESNLNDLFRKLNREPVWETRDQAKKQLAFYKSELNMIHPFREGTGRVSRLIIREAARNHRYNWDFGRIDSALYTKTMIRSVIDVSSLQSLFHQTLTTCH</sequence>
<dbReference type="Gene3D" id="1.10.3290.10">
    <property type="entry name" value="Fido-like domain"/>
    <property type="match status" value="1"/>
</dbReference>
<reference evidence="9 10" key="1">
    <citation type="submission" date="2024-01" db="EMBL/GenBank/DDBJ databases">
        <title>Survival strategy associated with biotechnological potential of Virgibacillus dokdonensis T4.6 isolated from salt-fermented shrimp paste.</title>
        <authorList>
            <person name="Doan T.V."/>
            <person name="Quach N.T."/>
            <person name="Phi Q.-T."/>
        </authorList>
    </citation>
    <scope>NUCLEOTIDE SEQUENCE [LARGE SCALE GENOMIC DNA]</scope>
    <source>
        <strain evidence="9 10">T4.6</strain>
    </source>
</reference>
<name>A0ABU7VK37_9BACI</name>
<dbReference type="SUPFAM" id="SSF140931">
    <property type="entry name" value="Fic-like"/>
    <property type="match status" value="1"/>
</dbReference>
<proteinExistence type="predicted"/>
<keyword evidence="10" id="KW-1185">Reference proteome</keyword>
<accession>A0ABU7VK37</accession>
<comment type="caution">
    <text evidence="9">The sequence shown here is derived from an EMBL/GenBank/DDBJ whole genome shotgun (WGS) entry which is preliminary data.</text>
</comment>
<dbReference type="Proteomes" id="UP001356080">
    <property type="component" value="Unassembled WGS sequence"/>
</dbReference>
<dbReference type="RefSeq" id="WP_077704891.1">
    <property type="nucleotide sequence ID" value="NZ_JAZHPM010000051.1"/>
</dbReference>
<feature type="domain" description="Fido" evidence="8">
    <location>
        <begin position="1"/>
        <end position="127"/>
    </location>
</feature>
<evidence type="ECO:0000313" key="9">
    <source>
        <dbReference type="EMBL" id="MEF2293975.1"/>
    </source>
</evidence>
<dbReference type="PROSITE" id="PS51459">
    <property type="entry name" value="FIDO"/>
    <property type="match status" value="1"/>
</dbReference>
<evidence type="ECO:0000256" key="7">
    <source>
        <dbReference type="ARBA" id="ARBA00048696"/>
    </source>
</evidence>
<evidence type="ECO:0000259" key="8">
    <source>
        <dbReference type="PROSITE" id="PS51459"/>
    </source>
</evidence>
<keyword evidence="2" id="KW-0548">Nucleotidyltransferase</keyword>
<comment type="catalytic activity">
    <reaction evidence="6">
        <text>L-threonyl-[protein] + ATP = 3-O-(5'-adenylyl)-L-threonyl-[protein] + diphosphate</text>
        <dbReference type="Rhea" id="RHEA:54292"/>
        <dbReference type="Rhea" id="RHEA-COMP:11060"/>
        <dbReference type="Rhea" id="RHEA-COMP:13847"/>
        <dbReference type="ChEBI" id="CHEBI:30013"/>
        <dbReference type="ChEBI" id="CHEBI:30616"/>
        <dbReference type="ChEBI" id="CHEBI:33019"/>
        <dbReference type="ChEBI" id="CHEBI:138113"/>
        <dbReference type="EC" id="2.7.7.108"/>
    </reaction>
</comment>
<gene>
    <name evidence="9" type="ORF">V2W34_18455</name>
</gene>
<dbReference type="EC" id="2.7.7.108" evidence="5"/>
<dbReference type="InterPro" id="IPR036597">
    <property type="entry name" value="Fido-like_dom_sf"/>
</dbReference>
<evidence type="ECO:0000256" key="2">
    <source>
        <dbReference type="ARBA" id="ARBA00022695"/>
    </source>
</evidence>
<dbReference type="InterPro" id="IPR003812">
    <property type="entry name" value="Fido"/>
</dbReference>
<dbReference type="PANTHER" id="PTHR39560:SF1">
    <property type="entry name" value="PROTEIN ADENYLYLTRANSFERASE FIC-RELATED"/>
    <property type="match status" value="1"/>
</dbReference>
<dbReference type="PANTHER" id="PTHR39560">
    <property type="entry name" value="PROTEIN ADENYLYLTRANSFERASE FIC-RELATED"/>
    <property type="match status" value="1"/>
</dbReference>
<protein>
    <recommendedName>
        <fullName evidence="5">protein adenylyltransferase</fullName>
        <ecNumber evidence="5">2.7.7.108</ecNumber>
    </recommendedName>
</protein>
<dbReference type="Pfam" id="PF02661">
    <property type="entry name" value="Fic"/>
    <property type="match status" value="1"/>
</dbReference>
<evidence type="ECO:0000256" key="5">
    <source>
        <dbReference type="ARBA" id="ARBA00034531"/>
    </source>
</evidence>
<keyword evidence="1" id="KW-0808">Transferase</keyword>
<evidence type="ECO:0000256" key="1">
    <source>
        <dbReference type="ARBA" id="ARBA00022679"/>
    </source>
</evidence>
<dbReference type="EMBL" id="JAZHPM010000051">
    <property type="protein sequence ID" value="MEF2293975.1"/>
    <property type="molecule type" value="Genomic_DNA"/>
</dbReference>
<keyword evidence="3" id="KW-0547">Nucleotide-binding</keyword>
<comment type="catalytic activity">
    <reaction evidence="7">
        <text>L-tyrosyl-[protein] + ATP = O-(5'-adenylyl)-L-tyrosyl-[protein] + diphosphate</text>
        <dbReference type="Rhea" id="RHEA:54288"/>
        <dbReference type="Rhea" id="RHEA-COMP:10136"/>
        <dbReference type="Rhea" id="RHEA-COMP:13846"/>
        <dbReference type="ChEBI" id="CHEBI:30616"/>
        <dbReference type="ChEBI" id="CHEBI:33019"/>
        <dbReference type="ChEBI" id="CHEBI:46858"/>
        <dbReference type="ChEBI" id="CHEBI:83624"/>
        <dbReference type="EC" id="2.7.7.108"/>
    </reaction>
</comment>
<keyword evidence="4" id="KW-0067">ATP-binding</keyword>